<evidence type="ECO:0000256" key="2">
    <source>
        <dbReference type="SAM" id="Phobius"/>
    </source>
</evidence>
<evidence type="ECO:0000313" key="4">
    <source>
        <dbReference type="Proteomes" id="UP000215914"/>
    </source>
</evidence>
<evidence type="ECO:0000313" key="3">
    <source>
        <dbReference type="EMBL" id="KAF5761649.1"/>
    </source>
</evidence>
<name>A0A9K3H1V6_HELAN</name>
<keyword evidence="3" id="KW-0378">Hydrolase</keyword>
<gene>
    <name evidence="3" type="ORF">HanXRQr2_Chr16g0767531</name>
</gene>
<keyword evidence="2" id="KW-0472">Membrane</keyword>
<dbReference type="InterPro" id="IPR029058">
    <property type="entry name" value="AB_hydrolase_fold"/>
</dbReference>
<dbReference type="Gramene" id="mRNA:HanXRQr2_Chr16g0767531">
    <property type="protein sequence ID" value="mRNA:HanXRQr2_Chr16g0767531"/>
    <property type="gene ID" value="HanXRQr2_Chr16g0767531"/>
</dbReference>
<keyword evidence="3" id="KW-0121">Carboxypeptidase</keyword>
<keyword evidence="2" id="KW-1133">Transmembrane helix</keyword>
<dbReference type="Proteomes" id="UP000215914">
    <property type="component" value="Unassembled WGS sequence"/>
</dbReference>
<feature type="transmembrane region" description="Helical" evidence="2">
    <location>
        <begin position="12"/>
        <end position="32"/>
    </location>
</feature>
<proteinExistence type="inferred from homology"/>
<keyword evidence="4" id="KW-1185">Reference proteome</keyword>
<dbReference type="AlphaFoldDB" id="A0A9K3H1V6"/>
<reference evidence="3" key="1">
    <citation type="journal article" date="2017" name="Nature">
        <title>The sunflower genome provides insights into oil metabolism, flowering and Asterid evolution.</title>
        <authorList>
            <person name="Badouin H."/>
            <person name="Gouzy J."/>
            <person name="Grassa C.J."/>
            <person name="Murat F."/>
            <person name="Staton S.E."/>
            <person name="Cottret L."/>
            <person name="Lelandais-Briere C."/>
            <person name="Owens G.L."/>
            <person name="Carrere S."/>
            <person name="Mayjonade B."/>
            <person name="Legrand L."/>
            <person name="Gill N."/>
            <person name="Kane N.C."/>
            <person name="Bowers J.E."/>
            <person name="Hubner S."/>
            <person name="Bellec A."/>
            <person name="Berard A."/>
            <person name="Berges H."/>
            <person name="Blanchet N."/>
            <person name="Boniface M.C."/>
            <person name="Brunel D."/>
            <person name="Catrice O."/>
            <person name="Chaidir N."/>
            <person name="Claudel C."/>
            <person name="Donnadieu C."/>
            <person name="Faraut T."/>
            <person name="Fievet G."/>
            <person name="Helmstetter N."/>
            <person name="King M."/>
            <person name="Knapp S.J."/>
            <person name="Lai Z."/>
            <person name="Le Paslier M.C."/>
            <person name="Lippi Y."/>
            <person name="Lorenzon L."/>
            <person name="Mandel J.R."/>
            <person name="Marage G."/>
            <person name="Marchand G."/>
            <person name="Marquand E."/>
            <person name="Bret-Mestries E."/>
            <person name="Morien E."/>
            <person name="Nambeesan S."/>
            <person name="Nguyen T."/>
            <person name="Pegot-Espagnet P."/>
            <person name="Pouilly N."/>
            <person name="Raftis F."/>
            <person name="Sallet E."/>
            <person name="Schiex T."/>
            <person name="Thomas J."/>
            <person name="Vandecasteele C."/>
            <person name="Vares D."/>
            <person name="Vear F."/>
            <person name="Vautrin S."/>
            <person name="Crespi M."/>
            <person name="Mangin B."/>
            <person name="Burke J.M."/>
            <person name="Salse J."/>
            <person name="Munos S."/>
            <person name="Vincourt P."/>
            <person name="Rieseberg L.H."/>
            <person name="Langlade N.B."/>
        </authorList>
    </citation>
    <scope>NUCLEOTIDE SEQUENCE</scope>
    <source>
        <tissue evidence="3">Leaves</tissue>
    </source>
</reference>
<evidence type="ECO:0000256" key="1">
    <source>
        <dbReference type="ARBA" id="ARBA00009431"/>
    </source>
</evidence>
<dbReference type="PANTHER" id="PTHR11802">
    <property type="entry name" value="SERINE PROTEASE FAMILY S10 SERINE CARBOXYPEPTIDASE"/>
    <property type="match status" value="1"/>
</dbReference>
<accession>A0A9K3H1V6</accession>
<organism evidence="3 4">
    <name type="scientific">Helianthus annuus</name>
    <name type="common">Common sunflower</name>
    <dbReference type="NCBI Taxonomy" id="4232"/>
    <lineage>
        <taxon>Eukaryota</taxon>
        <taxon>Viridiplantae</taxon>
        <taxon>Streptophyta</taxon>
        <taxon>Embryophyta</taxon>
        <taxon>Tracheophyta</taxon>
        <taxon>Spermatophyta</taxon>
        <taxon>Magnoliopsida</taxon>
        <taxon>eudicotyledons</taxon>
        <taxon>Gunneridae</taxon>
        <taxon>Pentapetalae</taxon>
        <taxon>asterids</taxon>
        <taxon>campanulids</taxon>
        <taxon>Asterales</taxon>
        <taxon>Asteraceae</taxon>
        <taxon>Asteroideae</taxon>
        <taxon>Heliantheae alliance</taxon>
        <taxon>Heliantheae</taxon>
        <taxon>Helianthus</taxon>
    </lineage>
</organism>
<comment type="caution">
    <text evidence="3">The sequence shown here is derived from an EMBL/GenBank/DDBJ whole genome shotgun (WGS) entry which is preliminary data.</text>
</comment>
<dbReference type="InterPro" id="IPR001563">
    <property type="entry name" value="Peptidase_S10"/>
</dbReference>
<keyword evidence="3" id="KW-0645">Protease</keyword>
<comment type="similarity">
    <text evidence="1">Belongs to the peptidase S10 family.</text>
</comment>
<dbReference type="GO" id="GO:0004185">
    <property type="term" value="F:serine-type carboxypeptidase activity"/>
    <property type="evidence" value="ECO:0007669"/>
    <property type="project" value="InterPro"/>
</dbReference>
<keyword evidence="2" id="KW-0812">Transmembrane</keyword>
<sequence>MVGHPKFLKNPLYIGGISYMGLVTPIITMKVYEAQYLYAKISFMGIQGYILGSPLTDKFMDFNSRLEYSHRMALISNDIYESAIRHCRGNYVNIDTANPLCAHSLQRYKQVSI</sequence>
<dbReference type="GO" id="GO:0006508">
    <property type="term" value="P:proteolysis"/>
    <property type="evidence" value="ECO:0007669"/>
    <property type="project" value="InterPro"/>
</dbReference>
<dbReference type="Pfam" id="PF00450">
    <property type="entry name" value="Peptidase_S10"/>
    <property type="match status" value="1"/>
</dbReference>
<protein>
    <submittedName>
        <fullName evidence="3">Peptidase S10, serine carboxypeptidase, alpha/Beta hydrolase</fullName>
    </submittedName>
</protein>
<dbReference type="SUPFAM" id="SSF53474">
    <property type="entry name" value="alpha/beta-Hydrolases"/>
    <property type="match status" value="1"/>
</dbReference>
<reference evidence="3" key="2">
    <citation type="submission" date="2020-06" db="EMBL/GenBank/DDBJ databases">
        <title>Helianthus annuus Genome sequencing and assembly Release 2.</title>
        <authorList>
            <person name="Gouzy J."/>
            <person name="Langlade N."/>
            <person name="Munos S."/>
        </authorList>
    </citation>
    <scope>NUCLEOTIDE SEQUENCE</scope>
    <source>
        <tissue evidence="3">Leaves</tissue>
    </source>
</reference>
<dbReference type="Gene3D" id="3.40.50.1820">
    <property type="entry name" value="alpha/beta hydrolase"/>
    <property type="match status" value="1"/>
</dbReference>
<dbReference type="EMBL" id="MNCJ02000331">
    <property type="protein sequence ID" value="KAF5761649.1"/>
    <property type="molecule type" value="Genomic_DNA"/>
</dbReference>
<dbReference type="PANTHER" id="PTHR11802:SF438">
    <property type="entry name" value="SERINE CARBOXYPEPTIDASE-LIKE 16-RELATED"/>
    <property type="match status" value="1"/>
</dbReference>